<sequence>MTSSSRPKGLLTRGLKLVGRLTSPETRSGQLFAKAEARLTQVTSKLSESPTWLRVSGGLMRRRFNLRIRRQSLQEKALQALRLPATSDVEAMRDQVRRLNNQVEALGSQLELVVELLEKQEQRSTKAPRSREESPPLESAARRPGT</sequence>
<comment type="caution">
    <text evidence="2">The sequence shown here is derived from an EMBL/GenBank/DDBJ whole genome shotgun (WGS) entry which is preliminary data.</text>
</comment>
<organism evidence="2 3">
    <name type="scientific">Hyalangium minutum</name>
    <dbReference type="NCBI Taxonomy" id="394096"/>
    <lineage>
        <taxon>Bacteria</taxon>
        <taxon>Pseudomonadati</taxon>
        <taxon>Myxococcota</taxon>
        <taxon>Myxococcia</taxon>
        <taxon>Myxococcales</taxon>
        <taxon>Cystobacterineae</taxon>
        <taxon>Archangiaceae</taxon>
        <taxon>Hyalangium</taxon>
    </lineage>
</organism>
<dbReference type="Proteomes" id="UP000028725">
    <property type="component" value="Unassembled WGS sequence"/>
</dbReference>
<gene>
    <name evidence="2" type="ORF">DB31_8237</name>
</gene>
<evidence type="ECO:0000313" key="3">
    <source>
        <dbReference type="Proteomes" id="UP000028725"/>
    </source>
</evidence>
<evidence type="ECO:0000256" key="1">
    <source>
        <dbReference type="SAM" id="MobiDB-lite"/>
    </source>
</evidence>
<dbReference type="RefSeq" id="WP_044190653.1">
    <property type="nucleotide sequence ID" value="NZ_JMCB01000007.1"/>
</dbReference>
<feature type="region of interest" description="Disordered" evidence="1">
    <location>
        <begin position="119"/>
        <end position="146"/>
    </location>
</feature>
<dbReference type="AlphaFoldDB" id="A0A085WJ91"/>
<name>A0A085WJ91_9BACT</name>
<accession>A0A085WJ91</accession>
<dbReference type="OrthoDB" id="5382828at2"/>
<dbReference type="STRING" id="394096.DB31_8237"/>
<proteinExistence type="predicted"/>
<dbReference type="EMBL" id="JMCB01000007">
    <property type="protein sequence ID" value="KFE67754.1"/>
    <property type="molecule type" value="Genomic_DNA"/>
</dbReference>
<feature type="compositionally biased region" description="Basic and acidic residues" evidence="1">
    <location>
        <begin position="119"/>
        <end position="134"/>
    </location>
</feature>
<protein>
    <submittedName>
        <fullName evidence="2">Uncharacterized protein</fullName>
    </submittedName>
</protein>
<keyword evidence="3" id="KW-1185">Reference proteome</keyword>
<evidence type="ECO:0000313" key="2">
    <source>
        <dbReference type="EMBL" id="KFE67754.1"/>
    </source>
</evidence>
<reference evidence="2 3" key="1">
    <citation type="submission" date="2014-04" db="EMBL/GenBank/DDBJ databases">
        <title>Genome assembly of Hyalangium minutum DSM 14724.</title>
        <authorList>
            <person name="Sharma G."/>
            <person name="Subramanian S."/>
        </authorList>
    </citation>
    <scope>NUCLEOTIDE SEQUENCE [LARGE SCALE GENOMIC DNA]</scope>
    <source>
        <strain evidence="2 3">DSM 14724</strain>
    </source>
</reference>